<dbReference type="CDD" id="cd06186">
    <property type="entry name" value="NOX_Duox_like_FAD_NADP"/>
    <property type="match status" value="1"/>
</dbReference>
<proteinExistence type="inferred from homology"/>
<dbReference type="InterPro" id="IPR039261">
    <property type="entry name" value="FNR_nucleotide-bd"/>
</dbReference>
<feature type="transmembrane region" description="Helical" evidence="13">
    <location>
        <begin position="43"/>
        <end position="65"/>
    </location>
</feature>
<dbReference type="SFLD" id="SFLDS00052">
    <property type="entry name" value="Ferric_Reductase_Domain"/>
    <property type="match status" value="1"/>
</dbReference>
<organism evidence="15 16">
    <name type="scientific">Mollisia scopiformis</name>
    <name type="common">Conifer needle endophyte fungus</name>
    <name type="synonym">Phialocephala scopiformis</name>
    <dbReference type="NCBI Taxonomy" id="149040"/>
    <lineage>
        <taxon>Eukaryota</taxon>
        <taxon>Fungi</taxon>
        <taxon>Dikarya</taxon>
        <taxon>Ascomycota</taxon>
        <taxon>Pezizomycotina</taxon>
        <taxon>Leotiomycetes</taxon>
        <taxon>Helotiales</taxon>
        <taxon>Mollisiaceae</taxon>
        <taxon>Mollisia</taxon>
    </lineage>
</organism>
<dbReference type="Proteomes" id="UP000070700">
    <property type="component" value="Unassembled WGS sequence"/>
</dbReference>
<dbReference type="InterPro" id="IPR017938">
    <property type="entry name" value="Riboflavin_synthase-like_b-brl"/>
</dbReference>
<dbReference type="FunCoup" id="A0A194WXQ6">
    <property type="interactions" value="38"/>
</dbReference>
<dbReference type="EMBL" id="KQ947424">
    <property type="protein sequence ID" value="KUJ12464.1"/>
    <property type="molecule type" value="Genomic_DNA"/>
</dbReference>
<keyword evidence="7" id="KW-0249">Electron transport</keyword>
<dbReference type="InParanoid" id="A0A194WXQ6"/>
<dbReference type="InterPro" id="IPR051410">
    <property type="entry name" value="Ferric/Cupric_Reductase"/>
</dbReference>
<evidence type="ECO:0000313" key="15">
    <source>
        <dbReference type="EMBL" id="KUJ12464.1"/>
    </source>
</evidence>
<keyword evidence="6 13" id="KW-0812">Transmembrane</keyword>
<accession>A0A194WXQ6</accession>
<evidence type="ECO:0000259" key="14">
    <source>
        <dbReference type="PROSITE" id="PS51384"/>
    </source>
</evidence>
<dbReference type="GO" id="GO:0015677">
    <property type="term" value="P:copper ion import"/>
    <property type="evidence" value="ECO:0007669"/>
    <property type="project" value="TreeGrafter"/>
</dbReference>
<keyword evidence="9" id="KW-0560">Oxidoreductase</keyword>
<dbReference type="GO" id="GO:0006826">
    <property type="term" value="P:iron ion transport"/>
    <property type="evidence" value="ECO:0007669"/>
    <property type="project" value="TreeGrafter"/>
</dbReference>
<evidence type="ECO:0000256" key="6">
    <source>
        <dbReference type="ARBA" id="ARBA00022692"/>
    </source>
</evidence>
<dbReference type="GO" id="GO:0006879">
    <property type="term" value="P:intracellular iron ion homeostasis"/>
    <property type="evidence" value="ECO:0007669"/>
    <property type="project" value="TreeGrafter"/>
</dbReference>
<evidence type="ECO:0000256" key="12">
    <source>
        <dbReference type="ARBA" id="ARBA00048483"/>
    </source>
</evidence>
<protein>
    <recommendedName>
        <fullName evidence="3">ferric-chelate reductase (NADPH)</fullName>
        <ecNumber evidence="3">1.16.1.9</ecNumber>
    </recommendedName>
</protein>
<evidence type="ECO:0000256" key="11">
    <source>
        <dbReference type="ARBA" id="ARBA00023136"/>
    </source>
</evidence>
<gene>
    <name evidence="15" type="ORF">LY89DRAFT_208058</name>
</gene>
<dbReference type="InterPro" id="IPR013130">
    <property type="entry name" value="Fe3_Rdtase_TM_dom"/>
</dbReference>
<comment type="catalytic activity">
    <reaction evidence="12">
        <text>2 a Fe(II)-siderophore + NADP(+) + H(+) = 2 a Fe(III)-siderophore + NADPH</text>
        <dbReference type="Rhea" id="RHEA:28795"/>
        <dbReference type="Rhea" id="RHEA-COMP:11342"/>
        <dbReference type="Rhea" id="RHEA-COMP:11344"/>
        <dbReference type="ChEBI" id="CHEBI:15378"/>
        <dbReference type="ChEBI" id="CHEBI:29033"/>
        <dbReference type="ChEBI" id="CHEBI:29034"/>
        <dbReference type="ChEBI" id="CHEBI:57783"/>
        <dbReference type="ChEBI" id="CHEBI:58349"/>
        <dbReference type="EC" id="1.16.1.9"/>
    </reaction>
</comment>
<evidence type="ECO:0000256" key="1">
    <source>
        <dbReference type="ARBA" id="ARBA00004651"/>
    </source>
</evidence>
<dbReference type="EC" id="1.16.1.9" evidence="3"/>
<dbReference type="InterPro" id="IPR013121">
    <property type="entry name" value="Fe_red_NAD-bd_6"/>
</dbReference>
<dbReference type="OrthoDB" id="17725at2759"/>
<dbReference type="InterPro" id="IPR017927">
    <property type="entry name" value="FAD-bd_FR_type"/>
</dbReference>
<dbReference type="KEGG" id="psco:LY89DRAFT_208058"/>
<evidence type="ECO:0000256" key="10">
    <source>
        <dbReference type="ARBA" id="ARBA00023065"/>
    </source>
</evidence>
<evidence type="ECO:0000313" key="16">
    <source>
        <dbReference type="Proteomes" id="UP000070700"/>
    </source>
</evidence>
<dbReference type="SFLD" id="SFLDG01168">
    <property type="entry name" value="Ferric_reductase_subgroup_(FRE"/>
    <property type="match status" value="1"/>
</dbReference>
<name>A0A194WXQ6_MOLSC</name>
<dbReference type="GO" id="GO:0005886">
    <property type="term" value="C:plasma membrane"/>
    <property type="evidence" value="ECO:0007669"/>
    <property type="project" value="UniProtKB-SubCell"/>
</dbReference>
<dbReference type="GO" id="GO:0052851">
    <property type="term" value="F:ferric-chelate reductase (NADPH) activity"/>
    <property type="evidence" value="ECO:0007669"/>
    <property type="project" value="UniProtKB-EC"/>
</dbReference>
<evidence type="ECO:0000256" key="5">
    <source>
        <dbReference type="ARBA" id="ARBA00022475"/>
    </source>
</evidence>
<evidence type="ECO:0000256" key="8">
    <source>
        <dbReference type="ARBA" id="ARBA00022989"/>
    </source>
</evidence>
<keyword evidence="10" id="KW-0406">Ion transport</keyword>
<evidence type="ECO:0000256" key="2">
    <source>
        <dbReference type="ARBA" id="ARBA00006278"/>
    </source>
</evidence>
<feature type="transmembrane region" description="Helical" evidence="13">
    <location>
        <begin position="251"/>
        <end position="268"/>
    </location>
</feature>
<reference evidence="15 16" key="1">
    <citation type="submission" date="2015-10" db="EMBL/GenBank/DDBJ databases">
        <title>Full genome of DAOMC 229536 Phialocephala scopiformis, a fungal endophyte of spruce producing the potent anti-insectan compound rugulosin.</title>
        <authorList>
            <consortium name="DOE Joint Genome Institute"/>
            <person name="Walker A.K."/>
            <person name="Frasz S.L."/>
            <person name="Seifert K.A."/>
            <person name="Miller J.D."/>
            <person name="Mondo S.J."/>
            <person name="Labutti K."/>
            <person name="Lipzen A."/>
            <person name="Dockter R."/>
            <person name="Kennedy M."/>
            <person name="Grigoriev I.V."/>
            <person name="Spatafora J.W."/>
        </authorList>
    </citation>
    <scope>NUCLEOTIDE SEQUENCE [LARGE SCALE GENOMIC DNA]</scope>
    <source>
        <strain evidence="15 16">CBS 120377</strain>
    </source>
</reference>
<keyword evidence="8 13" id="KW-1133">Transmembrane helix</keyword>
<comment type="similarity">
    <text evidence="2">Belongs to the ferric reductase (FRE) family.</text>
</comment>
<dbReference type="Pfam" id="PF01794">
    <property type="entry name" value="Ferric_reduct"/>
    <property type="match status" value="1"/>
</dbReference>
<keyword evidence="16" id="KW-1185">Reference proteome</keyword>
<dbReference type="Pfam" id="PF08022">
    <property type="entry name" value="FAD_binding_8"/>
    <property type="match status" value="1"/>
</dbReference>
<dbReference type="PROSITE" id="PS51384">
    <property type="entry name" value="FAD_FR"/>
    <property type="match status" value="1"/>
</dbReference>
<feature type="transmembrane region" description="Helical" evidence="13">
    <location>
        <begin position="190"/>
        <end position="209"/>
    </location>
</feature>
<evidence type="ECO:0000256" key="3">
    <source>
        <dbReference type="ARBA" id="ARBA00012668"/>
    </source>
</evidence>
<dbReference type="PANTHER" id="PTHR32361">
    <property type="entry name" value="FERRIC/CUPRIC REDUCTASE TRANSMEMBRANE COMPONENT"/>
    <property type="match status" value="1"/>
</dbReference>
<dbReference type="InterPro" id="IPR013112">
    <property type="entry name" value="FAD-bd_8"/>
</dbReference>
<dbReference type="SUPFAM" id="SSF63380">
    <property type="entry name" value="Riboflavin synthase domain-like"/>
    <property type="match status" value="1"/>
</dbReference>
<dbReference type="SUPFAM" id="SSF52343">
    <property type="entry name" value="Ferredoxin reductase-like, C-terminal NADP-linked domain"/>
    <property type="match status" value="1"/>
</dbReference>
<comment type="subcellular location">
    <subcellularLocation>
        <location evidence="1">Cell membrane</location>
        <topology evidence="1">Multi-pass membrane protein</topology>
    </subcellularLocation>
</comment>
<feature type="transmembrane region" description="Helical" evidence="13">
    <location>
        <begin position="280"/>
        <end position="297"/>
    </location>
</feature>
<dbReference type="Gene3D" id="3.40.50.80">
    <property type="entry name" value="Nucleotide-binding domain of ferredoxin-NADP reductase (FNR) module"/>
    <property type="match status" value="1"/>
</dbReference>
<feature type="domain" description="FAD-binding FR-type" evidence="14">
    <location>
        <begin position="285"/>
        <end position="401"/>
    </location>
</feature>
<evidence type="ECO:0000256" key="13">
    <source>
        <dbReference type="SAM" id="Phobius"/>
    </source>
</evidence>
<dbReference type="RefSeq" id="XP_018066819.1">
    <property type="nucleotide sequence ID" value="XM_018205838.1"/>
</dbReference>
<feature type="transmembrane region" description="Helical" evidence="13">
    <location>
        <begin position="106"/>
        <end position="125"/>
    </location>
</feature>
<feature type="transmembrane region" description="Helical" evidence="13">
    <location>
        <begin position="221"/>
        <end position="239"/>
    </location>
</feature>
<dbReference type="GeneID" id="28815564"/>
<evidence type="ECO:0000256" key="7">
    <source>
        <dbReference type="ARBA" id="ARBA00022982"/>
    </source>
</evidence>
<dbReference type="Pfam" id="PF08030">
    <property type="entry name" value="NAD_binding_6"/>
    <property type="match status" value="1"/>
</dbReference>
<feature type="transmembrane region" description="Helical" evidence="13">
    <location>
        <begin position="145"/>
        <end position="163"/>
    </location>
</feature>
<sequence length="578" mass="63934">MMLPWLDDPVMLHSSRADTCKLTAAQCEYRSGYWRYWYQADHVYGHATVYFMCAVIGVFMISNIISKVSKRSASGNSIVQRGLAATRLLAYKTFHVRGLGWYSPPLGVILLGLCGVIYFFSLTLGPKPYYWPNTKTLSYGGSPPIATRSGWMALGLLPFVMLLSQKTNYITLLTGISHEKLQVYHRWTSWTMFVLALVHTFPFIVVHIQKGDMVMQWDVEVTYWTGVAAIITQAWLNIMSIGPIRNRYYEFFKATHYLAIGFFIFFFFIHCDFRLTSWDYFIAALSLYAFTLIVSFLRTSIQSLDLHALFLTLPDGTLKITIPTKVCWAPGQHVFLRFWALGLHAYTTHPFTICSLPDSGEMVFYMKPQGGFTARLKSLVQSQKGWMPMSVDGPYGDTDTASTLASHEKPLIIAGGSGVGYLLGVLRGVLKEAGRAKDIKAIIAVRHSSSASWILETVESILSETKSGVSVELHITDSVPVEPSSSSDDIEKVASRTSLPISSSHAGITIIQGQGRPDLKELIRGVTSEGSGSVGVAACGPSGMMSDVGNSCAEAQGRILRGGKGPRSVWLHTEAFSW</sequence>
<dbReference type="AlphaFoldDB" id="A0A194WXQ6"/>
<evidence type="ECO:0000256" key="9">
    <source>
        <dbReference type="ARBA" id="ARBA00023002"/>
    </source>
</evidence>
<keyword evidence="11 13" id="KW-0472">Membrane</keyword>
<keyword evidence="4" id="KW-0813">Transport</keyword>
<evidence type="ECO:0000256" key="4">
    <source>
        <dbReference type="ARBA" id="ARBA00022448"/>
    </source>
</evidence>
<keyword evidence="5" id="KW-1003">Cell membrane</keyword>